<dbReference type="EMBL" id="BMTD01000036">
    <property type="protein sequence ID" value="GGV29441.1"/>
    <property type="molecule type" value="Genomic_DNA"/>
</dbReference>
<reference evidence="1" key="1">
    <citation type="journal article" date="2014" name="Int. J. Syst. Evol. Microbiol.">
        <title>Complete genome sequence of Corynebacterium casei LMG S-19264T (=DSM 44701T), isolated from a smear-ripened cheese.</title>
        <authorList>
            <consortium name="US DOE Joint Genome Institute (JGI-PGF)"/>
            <person name="Walter F."/>
            <person name="Albersmeier A."/>
            <person name="Kalinowski J."/>
            <person name="Ruckert C."/>
        </authorList>
    </citation>
    <scope>NUCLEOTIDE SEQUENCE</scope>
    <source>
        <strain evidence="1">JCM 4369</strain>
    </source>
</reference>
<gene>
    <name evidence="1" type="ORF">GCM10010260_82440</name>
</gene>
<sequence length="101" mass="10947">MARAQEARLLAPVGRPVREDLQQAIDLVQEGLTRAEAAGLGAGRTLRLGVFGHAGRQDLLDVSRPRNARSGQAGRVRGVLVHRPRRLRMVVAEQMECATAS</sequence>
<comment type="caution">
    <text evidence="1">The sequence shown here is derived from an EMBL/GenBank/DDBJ whole genome shotgun (WGS) entry which is preliminary data.</text>
</comment>
<name>A0A918MGI6_9ACTN</name>
<evidence type="ECO:0000313" key="2">
    <source>
        <dbReference type="Proteomes" id="UP000618795"/>
    </source>
</evidence>
<protein>
    <submittedName>
        <fullName evidence="1">Uncharacterized protein</fullName>
    </submittedName>
</protein>
<dbReference type="Proteomes" id="UP000618795">
    <property type="component" value="Unassembled WGS sequence"/>
</dbReference>
<evidence type="ECO:0000313" key="1">
    <source>
        <dbReference type="EMBL" id="GGV29441.1"/>
    </source>
</evidence>
<organism evidence="1 2">
    <name type="scientific">Streptomyces filipinensis</name>
    <dbReference type="NCBI Taxonomy" id="66887"/>
    <lineage>
        <taxon>Bacteria</taxon>
        <taxon>Bacillati</taxon>
        <taxon>Actinomycetota</taxon>
        <taxon>Actinomycetes</taxon>
        <taxon>Kitasatosporales</taxon>
        <taxon>Streptomycetaceae</taxon>
        <taxon>Streptomyces</taxon>
    </lineage>
</organism>
<dbReference type="AlphaFoldDB" id="A0A918MGI6"/>
<reference evidence="1" key="2">
    <citation type="submission" date="2020-09" db="EMBL/GenBank/DDBJ databases">
        <authorList>
            <person name="Sun Q."/>
            <person name="Ohkuma M."/>
        </authorList>
    </citation>
    <scope>NUCLEOTIDE SEQUENCE</scope>
    <source>
        <strain evidence="1">JCM 4369</strain>
    </source>
</reference>
<proteinExistence type="predicted"/>
<keyword evidence="2" id="KW-1185">Reference proteome</keyword>
<accession>A0A918MGI6</accession>